<keyword evidence="3" id="KW-0119">Carbohydrate metabolism</keyword>
<evidence type="ECO:0000313" key="5">
    <source>
        <dbReference type="Proteomes" id="UP000254492"/>
    </source>
</evidence>
<dbReference type="EMBL" id="QRAY01000004">
    <property type="protein sequence ID" value="RDS59956.1"/>
    <property type="molecule type" value="Genomic_DNA"/>
</dbReference>
<dbReference type="InterPro" id="IPR011013">
    <property type="entry name" value="Gal_mutarotase_sf_dom"/>
</dbReference>
<evidence type="ECO:0000256" key="2">
    <source>
        <dbReference type="ARBA" id="ARBA00023235"/>
    </source>
</evidence>
<comment type="caution">
    <text evidence="4">The sequence shown here is derived from an EMBL/GenBank/DDBJ whole genome shotgun (WGS) entry which is preliminary data.</text>
</comment>
<organism evidence="4 5">
    <name type="scientific">Weissella thailandensis</name>
    <dbReference type="NCBI Taxonomy" id="89061"/>
    <lineage>
        <taxon>Bacteria</taxon>
        <taxon>Bacillati</taxon>
        <taxon>Bacillota</taxon>
        <taxon>Bacilli</taxon>
        <taxon>Lactobacillales</taxon>
        <taxon>Lactobacillaceae</taxon>
        <taxon>Weissella</taxon>
    </lineage>
</organism>
<dbReference type="Pfam" id="PF01263">
    <property type="entry name" value="Aldose_epim"/>
    <property type="match status" value="1"/>
</dbReference>
<dbReference type="SUPFAM" id="SSF74650">
    <property type="entry name" value="Galactose mutarotase-like"/>
    <property type="match status" value="1"/>
</dbReference>
<dbReference type="InterPro" id="IPR047215">
    <property type="entry name" value="Galactose_mutarotase-like"/>
</dbReference>
<dbReference type="PANTHER" id="PTHR10091">
    <property type="entry name" value="ALDOSE-1-EPIMERASE"/>
    <property type="match status" value="1"/>
</dbReference>
<dbReference type="InterPro" id="IPR008183">
    <property type="entry name" value="Aldose_1/G6P_1-epimerase"/>
</dbReference>
<evidence type="ECO:0000256" key="1">
    <source>
        <dbReference type="ARBA" id="ARBA00006206"/>
    </source>
</evidence>
<comment type="similarity">
    <text evidence="1">Belongs to the aldose epimerase family.</text>
</comment>
<accession>A0ABX9I5K0</accession>
<sequence length="395" mass="43806">MFKTSLRKDVVVMSHNNGLVKTVVASLSLCLGLGVSQVITNDKVFAEDTDNNGSVEKFDKYKGHQVYEYSVQNKSGLKISVLNQGGTLHGIYVPNGNDDKQNILLSFKHTKQYYSKNAQALYVGQQIGPVGNRIRNGEFKLNGKKVSVPTNENGNTLHSGDHGFNSVRWKGETGTYEGNPAITLRHTFSSKYTGFPGKIQATTRYVVTDDNQVKVLMSAKSDKNTVFDPTIHAYFNLGQEKTIKNQELTMNSTQRLKLNKEKVPTGKLLDNKGAYDFSEAKPLKDHLDPLMSTKEQGFDTMFKVNPDKDKQIAKLSDPKTDRSVTFLSERNGLVVYSGNAIDKKLTFESGKGHQHAAIALEPQTLPDAVNHPSFGDVSLKSGDTKTKEITYQIDY</sequence>
<protein>
    <submittedName>
        <fullName evidence="4">Galactose mutarotase</fullName>
    </submittedName>
</protein>
<dbReference type="InterPro" id="IPR014718">
    <property type="entry name" value="GH-type_carb-bd"/>
</dbReference>
<gene>
    <name evidence="4" type="ORF">DWV05_02875</name>
</gene>
<keyword evidence="2" id="KW-0413">Isomerase</keyword>
<evidence type="ECO:0000313" key="4">
    <source>
        <dbReference type="EMBL" id="RDS59956.1"/>
    </source>
</evidence>
<name>A0ABX9I5K0_9LACO</name>
<evidence type="ECO:0000256" key="3">
    <source>
        <dbReference type="ARBA" id="ARBA00023277"/>
    </source>
</evidence>
<dbReference type="Proteomes" id="UP000254492">
    <property type="component" value="Unassembled WGS sequence"/>
</dbReference>
<dbReference type="CDD" id="cd09019">
    <property type="entry name" value="galactose_mutarotase_like"/>
    <property type="match status" value="1"/>
</dbReference>
<keyword evidence="5" id="KW-1185">Reference proteome</keyword>
<dbReference type="PANTHER" id="PTHR10091:SF0">
    <property type="entry name" value="GALACTOSE MUTAROTASE"/>
    <property type="match status" value="1"/>
</dbReference>
<proteinExistence type="inferred from homology"/>
<reference evidence="4 5" key="1">
    <citation type="submission" date="2018-07" db="EMBL/GenBank/DDBJ databases">
        <title>Genome-based reclassification of Weissella jogaejeotgali as Weissella thailandensis.</title>
        <authorList>
            <person name="Chun J."/>
            <person name="Kim B.-Y."/>
            <person name="Kwak M.-J."/>
        </authorList>
    </citation>
    <scope>NUCLEOTIDE SEQUENCE [LARGE SCALE GENOMIC DNA]</scope>
    <source>
        <strain evidence="4 5">KCTC 3751</strain>
    </source>
</reference>
<dbReference type="Gene3D" id="2.70.98.10">
    <property type="match status" value="1"/>
</dbReference>